<name>D3V773_XENBS</name>
<evidence type="ECO:0000256" key="1">
    <source>
        <dbReference type="SAM" id="Coils"/>
    </source>
</evidence>
<gene>
    <name evidence="2" type="ordered locus">XBJ1_4399</name>
</gene>
<dbReference type="eggNOG" id="COG3210">
    <property type="taxonomic scope" value="Bacteria"/>
</dbReference>
<dbReference type="EMBL" id="FN667741">
    <property type="protein sequence ID" value="CBJ83502.1"/>
    <property type="molecule type" value="Genomic_DNA"/>
</dbReference>
<dbReference type="KEGG" id="xbo:XBJ1_4399"/>
<keyword evidence="1" id="KW-0175">Coiled coil</keyword>
<organism evidence="2 3">
    <name type="scientific">Xenorhabdus bovienii (strain SS-2004)</name>
    <name type="common">Xenorhabdus nematophila subsp. bovienii</name>
    <dbReference type="NCBI Taxonomy" id="406818"/>
    <lineage>
        <taxon>Bacteria</taxon>
        <taxon>Pseudomonadati</taxon>
        <taxon>Pseudomonadota</taxon>
        <taxon>Gammaproteobacteria</taxon>
        <taxon>Enterobacterales</taxon>
        <taxon>Morganellaceae</taxon>
        <taxon>Xenorhabdus</taxon>
    </lineage>
</organism>
<dbReference type="HOGENOM" id="CLU_637681_0_0_6"/>
<protein>
    <submittedName>
        <fullName evidence="2">Uncharacterized protein</fullName>
    </submittedName>
</protein>
<sequence length="430" mass="49472">MDFPIYDFDGNRLYDEIGNPVITITGGFEMLKDLGTLIDIQPDWGVDLINGIDDSFDIPFTKFDDFEVNVDSINFSSIINGISGLNQEQKDKLERIINEQKKLADEDLQAANRNLMDMNHEEFSLYQSYISELQKAKSKKIIELINKAIDIINNTPEGRTLSDVSKYPYEKKHEIDFGRVSYVIYMVIDNVKKLNELLNKKHTESVNINELSLDDLADYKLRESLSNLFLYYQGLKNKLNKALDRELERIEYLEKLFTKDNGMNGWDMLSHFRGDSGRTLNLHDIGVHNQVRELMHKQGGFEKPEGSIQSRFISQIQRGERIDFKNQYDFAKEARITIIDPLWAIGGATVSGVLTDIKAENTGDKYNVSGVISYKLDDKFSSPWDIYNWSPVELNFGGTPYDITGEWSEIVNFDVDKDVYENKIKPMIGQ</sequence>
<evidence type="ECO:0000313" key="3">
    <source>
        <dbReference type="Proteomes" id="UP000002045"/>
    </source>
</evidence>
<dbReference type="AlphaFoldDB" id="D3V773"/>
<dbReference type="RefSeq" id="WP_012990634.1">
    <property type="nucleotide sequence ID" value="NC_013892.1"/>
</dbReference>
<evidence type="ECO:0000313" key="2">
    <source>
        <dbReference type="EMBL" id="CBJ83502.1"/>
    </source>
</evidence>
<proteinExistence type="predicted"/>
<reference evidence="2" key="1">
    <citation type="journal article" date="2011" name="PLoS ONE">
        <title>The entomopathogenic bacterial endosymbionts xenorhabdus and photorhabdus: convergent lifestyles from divergent genomes.</title>
        <authorList>
            <person name="Chaston J.M."/>
            <person name="Suen G."/>
            <person name="Tucker S.L."/>
            <person name="Andersen A.W."/>
            <person name="Bhasin A."/>
            <person name="Bode E."/>
            <person name="Bode H.B."/>
            <person name="Brachmann A.O."/>
            <person name="Cowles C.E."/>
            <person name="Cowles K.N."/>
            <person name="Darby C."/>
            <person name="de Leon L."/>
            <person name="Drace K."/>
            <person name="Du Z."/>
            <person name="Givaudan A."/>
            <person name="Herbert Tran E.E."/>
            <person name="Jewell K.A."/>
            <person name="Knack J.J."/>
            <person name="Krasomil-Osterfeld K.C."/>
            <person name="Kukor R."/>
            <person name="Lanois A."/>
            <person name="Latreille P."/>
            <person name="Leimgruber N.K."/>
            <person name="Lipke C.M."/>
            <person name="Liu R."/>
            <person name="Lu X."/>
            <person name="Martens E.C."/>
            <person name="Marri P.R."/>
            <person name="Medigue C."/>
            <person name="Menard M.L."/>
            <person name="Miller N.M."/>
            <person name="Morales-Soto N."/>
            <person name="Norton S."/>
            <person name="Ogier J.C."/>
            <person name="Orchard S.S."/>
            <person name="Park D."/>
            <person name="Park Y."/>
            <person name="Qurollo B.A."/>
            <person name="Sugar D.R."/>
            <person name="Richards G.R."/>
            <person name="Rouy Z."/>
            <person name="Slominski B."/>
            <person name="Slominski K."/>
            <person name="Snyder H."/>
            <person name="Tjaden B.C."/>
            <person name="van der Hoeven R."/>
            <person name="Welch R.D."/>
            <person name="Wheeler C."/>
            <person name="Xiang B."/>
            <person name="Barbazuk B."/>
            <person name="Gaudriault S."/>
            <person name="Goodner B."/>
            <person name="Slater S.C."/>
            <person name="Forst S."/>
            <person name="Goldman B.S."/>
            <person name="Goodrich-Blair H."/>
        </authorList>
    </citation>
    <scope>NUCLEOTIDE SEQUENCE [LARGE SCALE GENOMIC DNA]</scope>
    <source>
        <strain evidence="2">SS-2004</strain>
    </source>
</reference>
<dbReference type="PATRIC" id="fig|406818.4.peg.3963"/>
<dbReference type="Proteomes" id="UP000002045">
    <property type="component" value="Chromosome"/>
</dbReference>
<feature type="coiled-coil region" evidence="1">
    <location>
        <begin position="86"/>
        <end position="121"/>
    </location>
</feature>
<accession>D3V773</accession>